<feature type="compositionally biased region" description="Polar residues" evidence="1">
    <location>
        <begin position="368"/>
        <end position="377"/>
    </location>
</feature>
<comment type="caution">
    <text evidence="3">The sequence shown here is derived from an EMBL/GenBank/DDBJ whole genome shotgun (WGS) entry which is preliminary data.</text>
</comment>
<feature type="region of interest" description="Disordered" evidence="1">
    <location>
        <begin position="586"/>
        <end position="607"/>
    </location>
</feature>
<dbReference type="Proteomes" id="UP001447188">
    <property type="component" value="Unassembled WGS sequence"/>
</dbReference>
<feature type="compositionally biased region" description="Basic and acidic residues" evidence="1">
    <location>
        <begin position="596"/>
        <end position="606"/>
    </location>
</feature>
<feature type="compositionally biased region" description="Basic and acidic residues" evidence="1">
    <location>
        <begin position="391"/>
        <end position="400"/>
    </location>
</feature>
<proteinExistence type="predicted"/>
<dbReference type="EMBL" id="JBBBZM010000021">
    <property type="protein sequence ID" value="KAL0638555.1"/>
    <property type="molecule type" value="Genomic_DNA"/>
</dbReference>
<feature type="region of interest" description="Disordered" evidence="1">
    <location>
        <begin position="447"/>
        <end position="473"/>
    </location>
</feature>
<dbReference type="InterPro" id="IPR058706">
    <property type="entry name" value="zf-C2H2_AHC1-like"/>
</dbReference>
<sequence length="759" mass="83135">MAATSAAVRESPPTEVRRRMSRVSTPGSGRDAAEERLPVNKKVKMSATSRGDDAGPLFVGESRGSGAVPAAVTMAKGKSTQTTAQQNVGYLDPSNLETLRETISQQFDIEILLKHRELGLIEQEIAKTQICIEQLRRCTLKPYQSPEISLESYTPEHKENGIPDYAPPHWSVINGPYTRHYQQWLLPDPRFDGWGPEGPPVYHAGKTTRSQKCLEPTQTYTVSGRPQRQSVIKVQQRGGTGIQQCIFRRSDGATVRLECLDCKRSDFSSAQGFINHCRIAHQREYASHEAAAFACGQTVEETDEGFTPPCPRNPVDPPSRNTRQTQQLLTPQSSHGVTPRGSISGLSGMLATGAIPIPKPTLPPKNKSAPNTTTTQRKNGRISSRAAMTTLRRDSSENGSRRPPTPPQDGAMYKTPHLEGLLKRKKIEIDLSKMVKEVKGERIDWETERWTESSSDESEESLEEFRDRDGDSPMADMVATARETIQEKETTWMTENQNLIPAMRHGSVGLGVPAMTSARSVSRISSPVPPVIPPLPMTIPRIGVPEELNRAVGVPKQLSAVVDGQTHAMEDSRSLFNMGLDGNYDYDASSSDDEDGYKSDADAREDVEMEVESATSHSSVEDHVSPTNTIGFKPPTQFPSHRMGSPPSLRISRPAARQTTSVVSISPALSITTKDVERELVIPTKLQIDQKPAILTPISPVAMSLSKQVRFVMPTSKNGTRKVGNNPGGVLESGLAKMKFGHLRRGGVLGSSEARKMEG</sequence>
<name>A0ABR3GRL1_9PEZI</name>
<feature type="compositionally biased region" description="Polar residues" evidence="1">
    <location>
        <begin position="319"/>
        <end position="336"/>
    </location>
</feature>
<accession>A0ABR3GRL1</accession>
<gene>
    <name evidence="3" type="ORF">Q9L58_002491</name>
</gene>
<feature type="region of interest" description="Disordered" evidence="1">
    <location>
        <begin position="632"/>
        <end position="658"/>
    </location>
</feature>
<feature type="compositionally biased region" description="Pro residues" evidence="1">
    <location>
        <begin position="308"/>
        <end position="317"/>
    </location>
</feature>
<feature type="domain" description="AHC1-like C2H2 zinc-finger" evidence="2">
    <location>
        <begin position="241"/>
        <end position="294"/>
    </location>
</feature>
<reference evidence="3 4" key="1">
    <citation type="submission" date="2024-02" db="EMBL/GenBank/DDBJ databases">
        <title>Discinaceae phylogenomics.</title>
        <authorList>
            <person name="Dirks A.C."/>
            <person name="James T.Y."/>
        </authorList>
    </citation>
    <scope>NUCLEOTIDE SEQUENCE [LARGE SCALE GENOMIC DNA]</scope>
    <source>
        <strain evidence="3 4">ACD0624</strain>
    </source>
</reference>
<evidence type="ECO:0000313" key="4">
    <source>
        <dbReference type="Proteomes" id="UP001447188"/>
    </source>
</evidence>
<feature type="region of interest" description="Disordered" evidence="1">
    <location>
        <begin position="1"/>
        <end position="62"/>
    </location>
</feature>
<evidence type="ECO:0000259" key="2">
    <source>
        <dbReference type="Pfam" id="PF25909"/>
    </source>
</evidence>
<feature type="region of interest" description="Disordered" evidence="1">
    <location>
        <begin position="301"/>
        <end position="414"/>
    </location>
</feature>
<dbReference type="Pfam" id="PF25909">
    <property type="entry name" value="zf-C2H2_AHC1"/>
    <property type="match status" value="1"/>
</dbReference>
<protein>
    <recommendedName>
        <fullName evidence="2">AHC1-like C2H2 zinc-finger domain-containing protein</fullName>
    </recommendedName>
</protein>
<evidence type="ECO:0000256" key="1">
    <source>
        <dbReference type="SAM" id="MobiDB-lite"/>
    </source>
</evidence>
<organism evidence="3 4">
    <name type="scientific">Discina gigas</name>
    <dbReference type="NCBI Taxonomy" id="1032678"/>
    <lineage>
        <taxon>Eukaryota</taxon>
        <taxon>Fungi</taxon>
        <taxon>Dikarya</taxon>
        <taxon>Ascomycota</taxon>
        <taxon>Pezizomycotina</taxon>
        <taxon>Pezizomycetes</taxon>
        <taxon>Pezizales</taxon>
        <taxon>Discinaceae</taxon>
        <taxon>Discina</taxon>
    </lineage>
</organism>
<keyword evidence="4" id="KW-1185">Reference proteome</keyword>
<evidence type="ECO:0000313" key="3">
    <source>
        <dbReference type="EMBL" id="KAL0638555.1"/>
    </source>
</evidence>